<dbReference type="InterPro" id="IPR021280">
    <property type="entry name" value="TMEM260-like"/>
</dbReference>
<organism evidence="3 4">
    <name type="scientific">Paenimyroides ummariense</name>
    <dbReference type="NCBI Taxonomy" id="913024"/>
    <lineage>
        <taxon>Bacteria</taxon>
        <taxon>Pseudomonadati</taxon>
        <taxon>Bacteroidota</taxon>
        <taxon>Flavobacteriia</taxon>
        <taxon>Flavobacteriales</taxon>
        <taxon>Flavobacteriaceae</taxon>
        <taxon>Paenimyroides</taxon>
    </lineage>
</organism>
<dbReference type="STRING" id="913024.SAMN05421741_11014"/>
<protein>
    <recommendedName>
        <fullName evidence="5">DUF2723 domain-containing protein</fullName>
    </recommendedName>
</protein>
<keyword evidence="2" id="KW-1133">Transmembrane helix</keyword>
<dbReference type="Proteomes" id="UP000199036">
    <property type="component" value="Unassembled WGS sequence"/>
</dbReference>
<feature type="compositionally biased region" description="Polar residues" evidence="1">
    <location>
        <begin position="1096"/>
        <end position="1107"/>
    </location>
</feature>
<sequence length="1107" mass="127552">MLTINFKKWNTITGWVAFLIALTVYTLTLEPTVSFWDAGEYIATSAKLEVGHPPGAPLFQMLGAFAAMFATSPDKIAAMVNWVSALSSAFAVLFMFWSATNILFKLVKIGTEKLSNHTVIAVLGSCLIGALTFTFSDTFWFSAVETEVYAMATFMLALLLWLGLRWIDAIDEPRGNKWLLLIALVVGMSFGVHFMALLAIPSIGYLYFFKKYPKVTIKNFIIANIAVVAVLLVVFGFILPYTMIFFGKSEIFFVNSIGLPFNSGTIIAFALLISFFVFGLKITREKQKHFANTLILSVLFIFIGFSCWLMLPIRSNTQIPINENKPSDAAELLDYYNRKQYGDRSLFYDTYFTIKYGGALDPSQPYKDGKVDYERDYATGKYIVLNDGKNANQNYSPRFKGFLPRLWEPDMAANYMAFTKPVDFKLKPDYASEPQLMEITGQLKAQVQSGRLSMREYDNALRQIGEYIDVEKPSFSDNIGFMFNYQFGYMYTRYLLWNFAGRQSDIQGENDRMNGNWISGIKFLDEIRLGSQENLTSDMANNKGRNVYYMLPFILGLVGFIFHYRKDPKTFYVLLALFLFTSFALKIFLNERPFEPRERDYAVVGSFMVFAIWVGYGVYAIYEFLSSKVNAKVALPLVLGVTFLASPVLMAKENWDDHDRSEKYTALALGRAYLDSLEPNAIIFTIGDNDTFPLWYLQEVEGYRTDVRVVCTTLLQAEWYIDQMKVKAHKSDPLKIRFNHKQYSGENLYFTAFAPTVDERFDINTILEFIASDRPESKMENENGMVLTRVPTNKLSLPVDKEKVLRNGTVSQKFANDIVSEIPIDIKANALLRMRIIMYDIIANNNWERPIYFTAGDVSNEAMLWLKDYLQLNGLVYKLVPVKANVDKINANHPFYIGSIDADKMYKTVNNWYWGNFGSPNIYHDPQTRKESRMFLINLARLAEQFIKEGNNEKAKNVLDLAMKNFPIEYYIPHDNNLKYEFFEPYSDLYYMAGDNKKAAELATKMFIKAEENLNFYKGMKLNEQREFWYNIIDNFNTAYRLIDNSKMHKDTATVEALNKRIAPFEKHFQRYLNAYKQQQQEQAEMMQQEEEMLQDTTAQTIDSTQQ</sequence>
<keyword evidence="2" id="KW-0472">Membrane</keyword>
<feature type="region of interest" description="Disordered" evidence="1">
    <location>
        <begin position="1086"/>
        <end position="1107"/>
    </location>
</feature>
<evidence type="ECO:0000256" key="2">
    <source>
        <dbReference type="SAM" id="Phobius"/>
    </source>
</evidence>
<feature type="transmembrane region" description="Helical" evidence="2">
    <location>
        <begin position="148"/>
        <end position="167"/>
    </location>
</feature>
<feature type="transmembrane region" description="Helical" evidence="2">
    <location>
        <begin position="116"/>
        <end position="136"/>
    </location>
</feature>
<proteinExistence type="predicted"/>
<evidence type="ECO:0000256" key="1">
    <source>
        <dbReference type="SAM" id="MobiDB-lite"/>
    </source>
</evidence>
<keyword evidence="2" id="KW-0812">Transmembrane</keyword>
<feature type="transmembrane region" description="Helical" evidence="2">
    <location>
        <begin position="82"/>
        <end position="104"/>
    </location>
</feature>
<evidence type="ECO:0008006" key="5">
    <source>
        <dbReference type="Google" id="ProtNLM"/>
    </source>
</evidence>
<feature type="transmembrane region" description="Helical" evidence="2">
    <location>
        <begin position="12"/>
        <end position="29"/>
    </location>
</feature>
<dbReference type="Pfam" id="PF11028">
    <property type="entry name" value="TMEM260-like"/>
    <property type="match status" value="1"/>
</dbReference>
<keyword evidence="4" id="KW-1185">Reference proteome</keyword>
<feature type="transmembrane region" description="Helical" evidence="2">
    <location>
        <begin position="633"/>
        <end position="651"/>
    </location>
</feature>
<dbReference type="PANTHER" id="PTHR16214:SF3">
    <property type="entry name" value="TRANSMEMBRANE PROTEIN 260"/>
    <property type="match status" value="1"/>
</dbReference>
<reference evidence="4" key="1">
    <citation type="submission" date="2016-10" db="EMBL/GenBank/DDBJ databases">
        <authorList>
            <person name="Varghese N."/>
            <person name="Submissions S."/>
        </authorList>
    </citation>
    <scope>NUCLEOTIDE SEQUENCE [LARGE SCALE GENOMIC DNA]</scope>
    <source>
        <strain evidence="4">DS-12</strain>
    </source>
</reference>
<feature type="transmembrane region" description="Helical" evidence="2">
    <location>
        <begin position="601"/>
        <end position="621"/>
    </location>
</feature>
<feature type="transmembrane region" description="Helical" evidence="2">
    <location>
        <begin position="179"/>
        <end position="208"/>
    </location>
</feature>
<dbReference type="OrthoDB" id="9807602at2"/>
<dbReference type="InterPro" id="IPR052724">
    <property type="entry name" value="GT117_domain-containing"/>
</dbReference>
<dbReference type="PANTHER" id="PTHR16214">
    <property type="entry name" value="TRANSMEMBRANE PROTEIN 260"/>
    <property type="match status" value="1"/>
</dbReference>
<feature type="transmembrane region" description="Helical" evidence="2">
    <location>
        <begin position="220"/>
        <end position="239"/>
    </location>
</feature>
<feature type="transmembrane region" description="Helical" evidence="2">
    <location>
        <begin position="290"/>
        <end position="311"/>
    </location>
</feature>
<name>A0A1I5BIH3_9FLAO</name>
<dbReference type="EMBL" id="FOVI01000010">
    <property type="protein sequence ID" value="SFN74291.1"/>
    <property type="molecule type" value="Genomic_DNA"/>
</dbReference>
<accession>A0A1I5BIH3</accession>
<feature type="transmembrane region" description="Helical" evidence="2">
    <location>
        <begin position="547"/>
        <end position="564"/>
    </location>
</feature>
<evidence type="ECO:0000313" key="4">
    <source>
        <dbReference type="Proteomes" id="UP000199036"/>
    </source>
</evidence>
<evidence type="ECO:0000313" key="3">
    <source>
        <dbReference type="EMBL" id="SFN74291.1"/>
    </source>
</evidence>
<feature type="transmembrane region" description="Helical" evidence="2">
    <location>
        <begin position="251"/>
        <end position="278"/>
    </location>
</feature>
<feature type="transmembrane region" description="Helical" evidence="2">
    <location>
        <begin position="570"/>
        <end position="589"/>
    </location>
</feature>
<dbReference type="RefSeq" id="WP_091522504.1">
    <property type="nucleotide sequence ID" value="NZ_FOVI01000010.1"/>
</dbReference>
<gene>
    <name evidence="3" type="ORF">SAMN05421741_11014</name>
</gene>
<dbReference type="AlphaFoldDB" id="A0A1I5BIH3"/>